<feature type="transmembrane region" description="Helical" evidence="1">
    <location>
        <begin position="103"/>
        <end position="127"/>
    </location>
</feature>
<keyword evidence="1" id="KW-1133">Transmembrane helix</keyword>
<proteinExistence type="predicted"/>
<comment type="caution">
    <text evidence="2">The sequence shown here is derived from an EMBL/GenBank/DDBJ whole genome shotgun (WGS) entry which is preliminary data.</text>
</comment>
<accession>A0ABQ3XCX9</accession>
<reference evidence="2 3" key="1">
    <citation type="submission" date="2021-01" db="EMBL/GenBank/DDBJ databases">
        <title>Whole genome shotgun sequence of Actinoplanes couchii NBRC 106145.</title>
        <authorList>
            <person name="Komaki H."/>
            <person name="Tamura T."/>
        </authorList>
    </citation>
    <scope>NUCLEOTIDE SEQUENCE [LARGE SCALE GENOMIC DNA]</scope>
    <source>
        <strain evidence="2 3">NBRC 106145</strain>
    </source>
</reference>
<keyword evidence="1" id="KW-0812">Transmembrane</keyword>
<keyword evidence="1" id="KW-0472">Membrane</keyword>
<evidence type="ECO:0000313" key="3">
    <source>
        <dbReference type="Proteomes" id="UP000612282"/>
    </source>
</evidence>
<feature type="transmembrane region" description="Helical" evidence="1">
    <location>
        <begin position="166"/>
        <end position="188"/>
    </location>
</feature>
<evidence type="ECO:0000313" key="2">
    <source>
        <dbReference type="EMBL" id="GID56341.1"/>
    </source>
</evidence>
<dbReference type="RefSeq" id="WP_203797938.1">
    <property type="nucleotide sequence ID" value="NZ_BAAAQE010000034.1"/>
</dbReference>
<sequence length="192" mass="19640">MTAAPISEDVLVLDYLAALWAAGEDLPPEVRDELMSTVAGYITARRDLAGDPGRVISLLGPPEQLVAAVRRSGTPTHLRLPPIPAPAPAAVPVVRSAGGTERAAVALLVGGSVVLPGAAQAAAMLLVSRSPSWSQVEKSAAWLLVAAPVTGLLFLTSVLFDVSVLSGVTMLACYLAATTGSIVAGLTLRRSL</sequence>
<keyword evidence="3" id="KW-1185">Reference proteome</keyword>
<dbReference type="Proteomes" id="UP000612282">
    <property type="component" value="Unassembled WGS sequence"/>
</dbReference>
<feature type="transmembrane region" description="Helical" evidence="1">
    <location>
        <begin position="139"/>
        <end position="160"/>
    </location>
</feature>
<dbReference type="Pfam" id="PF22564">
    <property type="entry name" value="HAAS"/>
    <property type="match status" value="1"/>
</dbReference>
<protein>
    <recommendedName>
        <fullName evidence="4">DUF1700 domain-containing protein</fullName>
    </recommendedName>
</protein>
<gene>
    <name evidence="2" type="ORF">Aco03nite_047450</name>
</gene>
<evidence type="ECO:0000256" key="1">
    <source>
        <dbReference type="SAM" id="Phobius"/>
    </source>
</evidence>
<organism evidence="2 3">
    <name type="scientific">Actinoplanes couchii</name>
    <dbReference type="NCBI Taxonomy" id="403638"/>
    <lineage>
        <taxon>Bacteria</taxon>
        <taxon>Bacillati</taxon>
        <taxon>Actinomycetota</taxon>
        <taxon>Actinomycetes</taxon>
        <taxon>Micromonosporales</taxon>
        <taxon>Micromonosporaceae</taxon>
        <taxon>Actinoplanes</taxon>
    </lineage>
</organism>
<evidence type="ECO:0008006" key="4">
    <source>
        <dbReference type="Google" id="ProtNLM"/>
    </source>
</evidence>
<dbReference type="EMBL" id="BOMG01000057">
    <property type="protein sequence ID" value="GID56341.1"/>
    <property type="molecule type" value="Genomic_DNA"/>
</dbReference>
<name>A0ABQ3XCX9_9ACTN</name>